<sequence>MIKKCKKLTAVMVFAMAGVFLLSCEQKNVQKESVQSSTESKEAEKYQEESLITEKDLEQKSYVNVVEDFFDAFSREDYETMKSYCTDNFAKNLIHENVVWGMRRAKLKELPTGIEEAVKIVDGQLWVFAEVEMETVKESALYPDTEGGYYVVLDKTADGWLIDSLTTG</sequence>
<keyword evidence="1" id="KW-0732">Signal</keyword>
<reference evidence="2 3" key="1">
    <citation type="journal article" date="2021" name="ISME Commun">
        <title>Automated analysis of genomic sequences facilitates high-throughput and comprehensive description of bacteria.</title>
        <authorList>
            <person name="Hitch T.C.A."/>
        </authorList>
    </citation>
    <scope>NUCLEOTIDE SEQUENCE [LARGE SCALE GENOMIC DNA]</scope>
    <source>
        <strain evidence="2 3">Sanger_109</strain>
    </source>
</reference>
<accession>A0ABT2TJY5</accession>
<comment type="caution">
    <text evidence="2">The sequence shown here is derived from an EMBL/GenBank/DDBJ whole genome shotgun (WGS) entry which is preliminary data.</text>
</comment>
<dbReference type="RefSeq" id="WP_158425223.1">
    <property type="nucleotide sequence ID" value="NZ_JAOQJQ010000003.1"/>
</dbReference>
<gene>
    <name evidence="2" type="ORF">OCV88_09260</name>
</gene>
<feature type="chain" id="PRO_5046783164" evidence="1">
    <location>
        <begin position="18"/>
        <end position="168"/>
    </location>
</feature>
<proteinExistence type="predicted"/>
<dbReference type="Proteomes" id="UP001652442">
    <property type="component" value="Unassembled WGS sequence"/>
</dbReference>
<feature type="signal peptide" evidence="1">
    <location>
        <begin position="1"/>
        <end position="17"/>
    </location>
</feature>
<evidence type="ECO:0000256" key="1">
    <source>
        <dbReference type="SAM" id="SignalP"/>
    </source>
</evidence>
<name>A0ABT2TJY5_9FIRM</name>
<protein>
    <submittedName>
        <fullName evidence="2">Uncharacterized protein</fullName>
    </submittedName>
</protein>
<evidence type="ECO:0000313" key="3">
    <source>
        <dbReference type="Proteomes" id="UP001652442"/>
    </source>
</evidence>
<evidence type="ECO:0000313" key="2">
    <source>
        <dbReference type="EMBL" id="MCU6762520.1"/>
    </source>
</evidence>
<dbReference type="InterPro" id="IPR032710">
    <property type="entry name" value="NTF2-like_dom_sf"/>
</dbReference>
<dbReference type="PROSITE" id="PS51257">
    <property type="entry name" value="PROKAR_LIPOPROTEIN"/>
    <property type="match status" value="1"/>
</dbReference>
<dbReference type="SUPFAM" id="SSF54427">
    <property type="entry name" value="NTF2-like"/>
    <property type="match status" value="1"/>
</dbReference>
<dbReference type="EMBL" id="JAOQJQ010000003">
    <property type="protein sequence ID" value="MCU6762520.1"/>
    <property type="molecule type" value="Genomic_DNA"/>
</dbReference>
<keyword evidence="3" id="KW-1185">Reference proteome</keyword>
<organism evidence="2 3">
    <name type="scientific">Brotonthovivens ammoniilytica</name>
    <dbReference type="NCBI Taxonomy" id="2981725"/>
    <lineage>
        <taxon>Bacteria</taxon>
        <taxon>Bacillati</taxon>
        <taxon>Bacillota</taxon>
        <taxon>Clostridia</taxon>
        <taxon>Lachnospirales</taxon>
        <taxon>Lachnospiraceae</taxon>
        <taxon>Brotonthovivens</taxon>
    </lineage>
</organism>